<dbReference type="EMBL" id="CAJEWN010000164">
    <property type="protein sequence ID" value="CAD2170170.1"/>
    <property type="molecule type" value="Genomic_DNA"/>
</dbReference>
<sequence>MIENIFCLPAYFSGLYNLPFQTPISFDLFLAFWLASLCLASHFGFYLNFTVLCFCTDAALF</sequence>
<dbReference type="Proteomes" id="UP000580250">
    <property type="component" value="Unassembled WGS sequence"/>
</dbReference>
<comment type="caution">
    <text evidence="2">The sequence shown here is derived from an EMBL/GenBank/DDBJ whole genome shotgun (WGS) entry which is preliminary data.</text>
</comment>
<evidence type="ECO:0000256" key="1">
    <source>
        <dbReference type="SAM" id="Phobius"/>
    </source>
</evidence>
<protein>
    <submittedName>
        <fullName evidence="2">Uncharacterized protein</fullName>
    </submittedName>
</protein>
<proteinExistence type="predicted"/>
<dbReference type="AlphaFoldDB" id="A0A6V7V6T4"/>
<keyword evidence="1" id="KW-0812">Transmembrane</keyword>
<reference evidence="2 3" key="1">
    <citation type="submission" date="2020-08" db="EMBL/GenBank/DDBJ databases">
        <authorList>
            <person name="Koutsovoulos G."/>
            <person name="Danchin GJ E."/>
        </authorList>
    </citation>
    <scope>NUCLEOTIDE SEQUENCE [LARGE SCALE GENOMIC DNA]</scope>
</reference>
<evidence type="ECO:0000313" key="3">
    <source>
        <dbReference type="Proteomes" id="UP000580250"/>
    </source>
</evidence>
<organism evidence="2 3">
    <name type="scientific">Meloidogyne enterolobii</name>
    <name type="common">Root-knot nematode worm</name>
    <name type="synonym">Meloidogyne mayaguensis</name>
    <dbReference type="NCBI Taxonomy" id="390850"/>
    <lineage>
        <taxon>Eukaryota</taxon>
        <taxon>Metazoa</taxon>
        <taxon>Ecdysozoa</taxon>
        <taxon>Nematoda</taxon>
        <taxon>Chromadorea</taxon>
        <taxon>Rhabditida</taxon>
        <taxon>Tylenchina</taxon>
        <taxon>Tylenchomorpha</taxon>
        <taxon>Tylenchoidea</taxon>
        <taxon>Meloidogynidae</taxon>
        <taxon>Meloidogyninae</taxon>
        <taxon>Meloidogyne</taxon>
    </lineage>
</organism>
<feature type="transmembrane region" description="Helical" evidence="1">
    <location>
        <begin position="28"/>
        <end position="55"/>
    </location>
</feature>
<keyword evidence="1" id="KW-0472">Membrane</keyword>
<name>A0A6V7V6T4_MELEN</name>
<gene>
    <name evidence="2" type="ORF">MENT_LOCUS21552</name>
</gene>
<keyword evidence="1" id="KW-1133">Transmembrane helix</keyword>
<evidence type="ECO:0000313" key="2">
    <source>
        <dbReference type="EMBL" id="CAD2170170.1"/>
    </source>
</evidence>
<accession>A0A6V7V6T4</accession>